<proteinExistence type="predicted"/>
<protein>
    <submittedName>
        <fullName evidence="2">Uncharacterized protein</fullName>
    </submittedName>
</protein>
<reference evidence="3" key="1">
    <citation type="submission" date="2016-10" db="EMBL/GenBank/DDBJ databases">
        <authorList>
            <person name="Varghese N."/>
            <person name="Submissions S."/>
        </authorList>
    </citation>
    <scope>NUCLEOTIDE SEQUENCE [LARGE SCALE GENOMIC DNA]</scope>
    <source>
        <strain evidence="3">DSM 45422</strain>
    </source>
</reference>
<organism evidence="2 3">
    <name type="scientific">Geodermatophilus africanus</name>
    <dbReference type="NCBI Taxonomy" id="1137993"/>
    <lineage>
        <taxon>Bacteria</taxon>
        <taxon>Bacillati</taxon>
        <taxon>Actinomycetota</taxon>
        <taxon>Actinomycetes</taxon>
        <taxon>Geodermatophilales</taxon>
        <taxon>Geodermatophilaceae</taxon>
        <taxon>Geodermatophilus</taxon>
    </lineage>
</organism>
<dbReference type="AlphaFoldDB" id="A0A1H3MSG1"/>
<feature type="region of interest" description="Disordered" evidence="1">
    <location>
        <begin position="43"/>
        <end position="180"/>
    </location>
</feature>
<sequence length="263" mass="27498">MTRGPLRPGARGVSIDLDFGWESRDGRGELVGHLEMGDVAAAVGLDEPGVGQRGGQDAGDRTKPGRARASGDDQRGTALRRPRRRTDAGLRPDREECARAAKRTDPRRAGTADCGPGRARSRPAPHPANAVRPPPRSRPARTAGAAAGRRGPCRPSAETRRDGRTRATARQAAVRQGADGDRAVLPGARLLAGHLVSPCSLSEQGQMRASSTRLKGVSAARRTAPNPASCRSSVSFASPACAPRAVRGSADMECATQMTVEAP</sequence>
<evidence type="ECO:0000313" key="3">
    <source>
        <dbReference type="Proteomes" id="UP000198921"/>
    </source>
</evidence>
<dbReference type="Proteomes" id="UP000198921">
    <property type="component" value="Unassembled WGS sequence"/>
</dbReference>
<gene>
    <name evidence="2" type="ORF">SAMN05660209_03755</name>
</gene>
<feature type="compositionally biased region" description="Basic and acidic residues" evidence="1">
    <location>
        <begin position="58"/>
        <end position="75"/>
    </location>
</feature>
<accession>A0A1H3MSG1</accession>
<evidence type="ECO:0000256" key="1">
    <source>
        <dbReference type="SAM" id="MobiDB-lite"/>
    </source>
</evidence>
<feature type="compositionally biased region" description="Low complexity" evidence="1">
    <location>
        <begin position="166"/>
        <end position="177"/>
    </location>
</feature>
<evidence type="ECO:0000313" key="2">
    <source>
        <dbReference type="EMBL" id="SDY79647.1"/>
    </source>
</evidence>
<feature type="compositionally biased region" description="Basic and acidic residues" evidence="1">
    <location>
        <begin position="85"/>
        <end position="110"/>
    </location>
</feature>
<keyword evidence="3" id="KW-1185">Reference proteome</keyword>
<feature type="compositionally biased region" description="Low complexity" evidence="1">
    <location>
        <begin position="140"/>
        <end position="155"/>
    </location>
</feature>
<feature type="region of interest" description="Disordered" evidence="1">
    <location>
        <begin position="213"/>
        <end position="234"/>
    </location>
</feature>
<name>A0A1H3MSG1_9ACTN</name>
<dbReference type="EMBL" id="FNOT01000011">
    <property type="protein sequence ID" value="SDY79647.1"/>
    <property type="molecule type" value="Genomic_DNA"/>
</dbReference>